<sequence>MRMAFEIWKEARRYVTTRNIGGISDNPAFGGGAVAWMPGRDRCLIESWPQTYSLYSDSPYENLIGRDVRDLPDAAYILPTTRSYFAAAHDQVPRLELIEALMTRLDGSQFWCRYERLVLPWRTSAEDVFVCSVPLVRLVRSR</sequence>
<organism evidence="1 2">
    <name type="scientific">Gluconacetobacter diazotrophicus (strain ATCC 49037 / DSM 5601 / CCUG 37298 / CIP 103539 / LMG 7603 / PAl5)</name>
    <dbReference type="NCBI Taxonomy" id="272568"/>
    <lineage>
        <taxon>Bacteria</taxon>
        <taxon>Pseudomonadati</taxon>
        <taxon>Pseudomonadota</taxon>
        <taxon>Alphaproteobacteria</taxon>
        <taxon>Acetobacterales</taxon>
        <taxon>Acetobacteraceae</taxon>
        <taxon>Gluconacetobacter</taxon>
    </lineage>
</organism>
<evidence type="ECO:0000313" key="2">
    <source>
        <dbReference type="Proteomes" id="UP000001176"/>
    </source>
</evidence>
<proteinExistence type="predicted"/>
<dbReference type="EMBL" id="AM889285">
    <property type="protein sequence ID" value="CAP57530.1"/>
    <property type="molecule type" value="Genomic_DNA"/>
</dbReference>
<dbReference type="Proteomes" id="UP000001176">
    <property type="component" value="Chromosome"/>
</dbReference>
<gene>
    <name evidence="1" type="ordered locus">GDI3587</name>
</gene>
<reference evidence="1 2" key="1">
    <citation type="journal article" date="2009" name="BMC Genomics">
        <title>Complete genome sequence of the sugarcane nitrogen-fixing endophyte Gluconacetobacter diazotrophicus Pal5.</title>
        <authorList>
            <person name="Bertalan M."/>
            <person name="Albano R."/>
            <person name="Padua V."/>
            <person name="Rouws L."/>
            <person name="Rojas C."/>
            <person name="Hemerly A."/>
            <person name="Teixeira K."/>
            <person name="Schwab S."/>
            <person name="Araujo J."/>
            <person name="Oliveira A."/>
            <person name="Franca L."/>
            <person name="Magalhaes V."/>
            <person name="Alqueres S."/>
            <person name="Cardoso A."/>
            <person name="Almeida W."/>
            <person name="Loureiro M.M."/>
            <person name="Nogueira E."/>
            <person name="Cidade D."/>
            <person name="Oliveira D."/>
            <person name="Simao T."/>
            <person name="Macedo J."/>
            <person name="Valadao A."/>
            <person name="Dreschsel M."/>
            <person name="Freitas F."/>
            <person name="Vidal M."/>
            <person name="Guedes H."/>
            <person name="Rodrigues E."/>
            <person name="Meneses C."/>
            <person name="Brioso P."/>
            <person name="Pozzer L."/>
            <person name="Figueiredo D."/>
            <person name="Montano H."/>
            <person name="Junior J."/>
            <person name="Filho G."/>
            <person name="Flores V."/>
            <person name="Ferreira B."/>
            <person name="Branco A."/>
            <person name="Gonzalez P."/>
            <person name="Guillobel H."/>
            <person name="Lemos M."/>
            <person name="Seibel L."/>
            <person name="Macedo J."/>
            <person name="Alves-Ferreira M."/>
            <person name="Sachetto-Martins G."/>
            <person name="Coelho A."/>
            <person name="Santos E."/>
            <person name="Amaral G."/>
            <person name="Neves A."/>
            <person name="Pacheco A.B."/>
            <person name="Carvalho D."/>
            <person name="Lery L."/>
            <person name="Bisch P."/>
            <person name="Rossle S.C."/>
            <person name="Urmenyi T."/>
            <person name="Kruger W.V."/>
            <person name="Martins O."/>
            <person name="Baldani J.I."/>
            <person name="Ferreira P.C."/>
        </authorList>
    </citation>
    <scope>NUCLEOTIDE SEQUENCE [LARGE SCALE GENOMIC DNA]</scope>
    <source>
        <strain evidence="2">ATCC 49037 / DSM 5601 / CCUG 37298 / CIP 103539 / LMG 7603 / PAl5</strain>
    </source>
</reference>
<name>A9H6Q1_GLUDA</name>
<dbReference type="AlphaFoldDB" id="A9H6Q1"/>
<evidence type="ECO:0000313" key="1">
    <source>
        <dbReference type="EMBL" id="CAP57530.1"/>
    </source>
</evidence>
<keyword evidence="2" id="KW-1185">Reference proteome</keyword>
<dbReference type="KEGG" id="gdi:GDI3587"/>
<protein>
    <submittedName>
        <fullName evidence="1">Uncharacterized protein</fullName>
    </submittedName>
</protein>
<accession>A9H6Q1</accession>